<dbReference type="EMBL" id="JAVYJV010000019">
    <property type="protein sequence ID" value="KAK4345095.1"/>
    <property type="molecule type" value="Genomic_DNA"/>
</dbReference>
<dbReference type="Proteomes" id="UP001291623">
    <property type="component" value="Unassembled WGS sequence"/>
</dbReference>
<organism evidence="1 2">
    <name type="scientific">Anisodus tanguticus</name>
    <dbReference type="NCBI Taxonomy" id="243964"/>
    <lineage>
        <taxon>Eukaryota</taxon>
        <taxon>Viridiplantae</taxon>
        <taxon>Streptophyta</taxon>
        <taxon>Embryophyta</taxon>
        <taxon>Tracheophyta</taxon>
        <taxon>Spermatophyta</taxon>
        <taxon>Magnoliopsida</taxon>
        <taxon>eudicotyledons</taxon>
        <taxon>Gunneridae</taxon>
        <taxon>Pentapetalae</taxon>
        <taxon>asterids</taxon>
        <taxon>lamiids</taxon>
        <taxon>Solanales</taxon>
        <taxon>Solanaceae</taxon>
        <taxon>Solanoideae</taxon>
        <taxon>Hyoscyameae</taxon>
        <taxon>Anisodus</taxon>
    </lineage>
</organism>
<keyword evidence="2" id="KW-1185">Reference proteome</keyword>
<dbReference type="PANTHER" id="PTHR37746:SF1">
    <property type="entry name" value="TRANSMEMBRANE PROTEIN"/>
    <property type="match status" value="1"/>
</dbReference>
<comment type="caution">
    <text evidence="1">The sequence shown here is derived from an EMBL/GenBank/DDBJ whole genome shotgun (WGS) entry which is preliminary data.</text>
</comment>
<dbReference type="AlphaFoldDB" id="A0AAE1R483"/>
<proteinExistence type="predicted"/>
<protein>
    <submittedName>
        <fullName evidence="1">Uncharacterized protein</fullName>
    </submittedName>
</protein>
<dbReference type="PANTHER" id="PTHR37746">
    <property type="entry name" value="TRANSMEMBRANE PROTEIN"/>
    <property type="match status" value="1"/>
</dbReference>
<reference evidence="1" key="1">
    <citation type="submission" date="2023-12" db="EMBL/GenBank/DDBJ databases">
        <title>Genome assembly of Anisodus tanguticus.</title>
        <authorList>
            <person name="Wang Y.-J."/>
        </authorList>
    </citation>
    <scope>NUCLEOTIDE SEQUENCE</scope>
    <source>
        <strain evidence="1">KB-2021</strain>
        <tissue evidence="1">Leaf</tissue>
    </source>
</reference>
<accession>A0AAE1R483</accession>
<gene>
    <name evidence="1" type="ORF">RND71_035271</name>
</gene>
<sequence length="120" mass="14143">MVRREYKRTGRLWDNAVVIKDEIMVVDKELFDHNFSYEYRFDPDPFYGESFVEWNVGVPLEVIHEEDYEDEEGMRVIERCASLSLYYPETDTVTDSSSVLDSPAIGKLDSPENMGFRWVE</sequence>
<evidence type="ECO:0000313" key="1">
    <source>
        <dbReference type="EMBL" id="KAK4345095.1"/>
    </source>
</evidence>
<evidence type="ECO:0000313" key="2">
    <source>
        <dbReference type="Proteomes" id="UP001291623"/>
    </source>
</evidence>
<name>A0AAE1R483_9SOLA</name>